<keyword evidence="1" id="KW-0812">Transmembrane</keyword>
<evidence type="ECO:0000313" key="3">
    <source>
        <dbReference type="Proteomes" id="UP000034293"/>
    </source>
</evidence>
<feature type="transmembrane region" description="Helical" evidence="1">
    <location>
        <begin position="136"/>
        <end position="154"/>
    </location>
</feature>
<dbReference type="Proteomes" id="UP000034293">
    <property type="component" value="Unassembled WGS sequence"/>
</dbReference>
<dbReference type="EMBL" id="LBZA01000045">
    <property type="protein sequence ID" value="KKR62498.1"/>
    <property type="molecule type" value="Genomic_DNA"/>
</dbReference>
<evidence type="ECO:0000256" key="1">
    <source>
        <dbReference type="SAM" id="Phobius"/>
    </source>
</evidence>
<keyword evidence="1" id="KW-1133">Transmembrane helix</keyword>
<dbReference type="AlphaFoldDB" id="A0A0G0SC12"/>
<feature type="transmembrane region" description="Helical" evidence="1">
    <location>
        <begin position="41"/>
        <end position="59"/>
    </location>
</feature>
<organism evidence="2 3">
    <name type="scientific">Candidatus Woesebacteria bacterium GW2011_GWA1_40_43</name>
    <dbReference type="NCBI Taxonomy" id="1618553"/>
    <lineage>
        <taxon>Bacteria</taxon>
        <taxon>Candidatus Woeseibacteriota</taxon>
    </lineage>
</organism>
<protein>
    <submittedName>
        <fullName evidence="2">Uncharacterized protein</fullName>
    </submittedName>
</protein>
<comment type="caution">
    <text evidence="2">The sequence shown here is derived from an EMBL/GenBank/DDBJ whole genome shotgun (WGS) entry which is preliminary data.</text>
</comment>
<feature type="transmembrane region" description="Helical" evidence="1">
    <location>
        <begin position="66"/>
        <end position="86"/>
    </location>
</feature>
<proteinExistence type="predicted"/>
<accession>A0A0G0SC12</accession>
<sequence length="315" mass="36534">MHIKHIGKPKLIFMFLPVFILFTYALLFLETVKYPGFIGNHFLIDAKVYFAITIVFLIFSDAKSNFAGFVLRVNRLILIPLSLIYLGFSLLEGAHFTNYVLSTFKFHLDGLVLVVLFSLSIYLVDKFKNTIPRTFGKLGPIYAAMIFLITFFMVKNITYAANTGISRNSYILFHLRSSYDDKMFYEWGVFYRFMVFVKNNTPQDATIIIPPMEDPWLMGSGNDHFVRAFLYPRKLIQEPKIIPDIKAFGPNTYILITWGKEACKPDPECHGWPRQEIAAKRIIYKDPDSTNVIETRENSVYKLEDDKYVYGIIEL</sequence>
<reference evidence="2 3" key="1">
    <citation type="journal article" date="2015" name="Nature">
        <title>rRNA introns, odd ribosomes, and small enigmatic genomes across a large radiation of phyla.</title>
        <authorList>
            <person name="Brown C.T."/>
            <person name="Hug L.A."/>
            <person name="Thomas B.C."/>
            <person name="Sharon I."/>
            <person name="Castelle C.J."/>
            <person name="Singh A."/>
            <person name="Wilkins M.J."/>
            <person name="Williams K.H."/>
            <person name="Banfield J.F."/>
        </authorList>
    </citation>
    <scope>NUCLEOTIDE SEQUENCE [LARGE SCALE GENOMIC DNA]</scope>
</reference>
<feature type="transmembrane region" description="Helical" evidence="1">
    <location>
        <begin position="106"/>
        <end position="124"/>
    </location>
</feature>
<keyword evidence="1" id="KW-0472">Membrane</keyword>
<feature type="transmembrane region" description="Helical" evidence="1">
    <location>
        <begin position="12"/>
        <end position="29"/>
    </location>
</feature>
<name>A0A0G0SC12_9BACT</name>
<evidence type="ECO:0000313" key="2">
    <source>
        <dbReference type="EMBL" id="KKR62498.1"/>
    </source>
</evidence>
<gene>
    <name evidence="2" type="ORF">UU02_C0045G0008</name>
</gene>